<proteinExistence type="predicted"/>
<accession>A0ACB7YTJ7</accession>
<name>A0ACB7YTJ7_9ERIC</name>
<keyword evidence="2" id="KW-1185">Reference proteome</keyword>
<sequence length="185" mass="20570">MLPFRKTLPQLLQTQPPHPPPTPQSSSIEPRNQAPDLVLPIEQPLQLPNARLLEPQNQPDLVPIPNAQQEQNHFDFPTLVLAFCLTGAMEIAVQNHTVNPLIFHLLGQMVVFAFASIFVAKYIAPKHPNAARMLDHVGVFFGVTAFFLAVTISFPLCLVIISWIIYGLSLLAIIICNCPRPLFPN</sequence>
<protein>
    <submittedName>
        <fullName evidence="1">Uncharacterized protein</fullName>
    </submittedName>
</protein>
<reference evidence="1 2" key="1">
    <citation type="journal article" date="2021" name="Hortic Res">
        <title>High-quality reference genome and annotation aids understanding of berry development for evergreen blueberry (Vaccinium darrowii).</title>
        <authorList>
            <person name="Yu J."/>
            <person name="Hulse-Kemp A.M."/>
            <person name="Babiker E."/>
            <person name="Staton M."/>
        </authorList>
    </citation>
    <scope>NUCLEOTIDE SEQUENCE [LARGE SCALE GENOMIC DNA]</scope>
    <source>
        <strain evidence="2">cv. NJ 8807/NJ 8810</strain>
        <tissue evidence="1">Young leaf</tissue>
    </source>
</reference>
<dbReference type="Proteomes" id="UP000828048">
    <property type="component" value="Chromosome 3"/>
</dbReference>
<dbReference type="EMBL" id="CM037153">
    <property type="protein sequence ID" value="KAH7856522.1"/>
    <property type="molecule type" value="Genomic_DNA"/>
</dbReference>
<gene>
    <name evidence="1" type="ORF">Vadar_002446</name>
</gene>
<comment type="caution">
    <text evidence="1">The sequence shown here is derived from an EMBL/GenBank/DDBJ whole genome shotgun (WGS) entry which is preliminary data.</text>
</comment>
<organism evidence="1 2">
    <name type="scientific">Vaccinium darrowii</name>
    <dbReference type="NCBI Taxonomy" id="229202"/>
    <lineage>
        <taxon>Eukaryota</taxon>
        <taxon>Viridiplantae</taxon>
        <taxon>Streptophyta</taxon>
        <taxon>Embryophyta</taxon>
        <taxon>Tracheophyta</taxon>
        <taxon>Spermatophyta</taxon>
        <taxon>Magnoliopsida</taxon>
        <taxon>eudicotyledons</taxon>
        <taxon>Gunneridae</taxon>
        <taxon>Pentapetalae</taxon>
        <taxon>asterids</taxon>
        <taxon>Ericales</taxon>
        <taxon>Ericaceae</taxon>
        <taxon>Vaccinioideae</taxon>
        <taxon>Vaccinieae</taxon>
        <taxon>Vaccinium</taxon>
    </lineage>
</organism>
<evidence type="ECO:0000313" key="1">
    <source>
        <dbReference type="EMBL" id="KAH7856522.1"/>
    </source>
</evidence>
<evidence type="ECO:0000313" key="2">
    <source>
        <dbReference type="Proteomes" id="UP000828048"/>
    </source>
</evidence>